<keyword evidence="8 9" id="KW-0472">Membrane</keyword>
<dbReference type="GO" id="GO:0022900">
    <property type="term" value="P:electron transport chain"/>
    <property type="evidence" value="ECO:0007669"/>
    <property type="project" value="InterPro"/>
</dbReference>
<comment type="function">
    <text evidence="9">Accessory subunit of the mitochondrial membrane respiratory chain NADH dehydrogenase (Complex I), that is believed not to be involved in catalysis. Complex I functions in the transfer of electrons from NADH to the respiratory chain. The immediate electron acceptor for the enzyme is believed to be ubiquinone.</text>
</comment>
<keyword evidence="4 9" id="KW-0999">Mitochondrion inner membrane</keyword>
<evidence type="ECO:0000256" key="10">
    <source>
        <dbReference type="SAM" id="MobiDB-lite"/>
    </source>
</evidence>
<name>A0A061QPZ8_9CHLO</name>
<dbReference type="GO" id="GO:0005743">
    <property type="term" value="C:mitochondrial inner membrane"/>
    <property type="evidence" value="ECO:0007669"/>
    <property type="project" value="UniProtKB-SubCell"/>
</dbReference>
<keyword evidence="7 9" id="KW-0496">Mitochondrion</keyword>
<reference evidence="11" key="1">
    <citation type="submission" date="2014-05" db="EMBL/GenBank/DDBJ databases">
        <title>The transcriptome of the halophilic microalga Tetraselmis sp. GSL018 isolated from the Great Salt Lake, Utah.</title>
        <authorList>
            <person name="Jinkerson R.E."/>
            <person name="D'Adamo S."/>
            <person name="Posewitz M.C."/>
        </authorList>
    </citation>
    <scope>NUCLEOTIDE SEQUENCE</scope>
    <source>
        <strain evidence="11">GSL018</strain>
    </source>
</reference>
<dbReference type="AlphaFoldDB" id="A0A061QPZ8"/>
<dbReference type="Pfam" id="PF04800">
    <property type="entry name" value="NDUS4"/>
    <property type="match status" value="1"/>
</dbReference>
<organism evidence="11">
    <name type="scientific">Tetraselmis sp. GSL018</name>
    <dbReference type="NCBI Taxonomy" id="582737"/>
    <lineage>
        <taxon>Eukaryota</taxon>
        <taxon>Viridiplantae</taxon>
        <taxon>Chlorophyta</taxon>
        <taxon>core chlorophytes</taxon>
        <taxon>Chlorodendrophyceae</taxon>
        <taxon>Chlorodendrales</taxon>
        <taxon>Chlorodendraceae</taxon>
        <taxon>Tetraselmis</taxon>
    </lineage>
</organism>
<evidence type="ECO:0000256" key="8">
    <source>
        <dbReference type="ARBA" id="ARBA00023136"/>
    </source>
</evidence>
<evidence type="ECO:0000313" key="11">
    <source>
        <dbReference type="EMBL" id="JAC62712.1"/>
    </source>
</evidence>
<dbReference type="InterPro" id="IPR006885">
    <property type="entry name" value="NADH_UbQ_FeS_4_mit-like"/>
</dbReference>
<dbReference type="EMBL" id="GBEZ01023055">
    <property type="protein sequence ID" value="JAC63811.1"/>
    <property type="molecule type" value="Transcribed_RNA"/>
</dbReference>
<gene>
    <name evidence="11" type="primary">NDUFS4</name>
    <name evidence="12" type="ORF">TSPGSL018_19697</name>
    <name evidence="11" type="ORF">TSPGSL018_22531</name>
</gene>
<evidence type="ECO:0000313" key="12">
    <source>
        <dbReference type="EMBL" id="JAC63811.1"/>
    </source>
</evidence>
<protein>
    <recommendedName>
        <fullName evidence="9">NADH dehydrogenase [ubiquinone] iron-sulfur protein 4, mitochondrial</fullName>
    </recommendedName>
</protein>
<evidence type="ECO:0000256" key="7">
    <source>
        <dbReference type="ARBA" id="ARBA00023128"/>
    </source>
</evidence>
<keyword evidence="2 9" id="KW-0813">Transport</keyword>
<dbReference type="Gene3D" id="3.30.160.190">
    <property type="entry name" value="atu1810 like domain"/>
    <property type="match status" value="1"/>
</dbReference>
<keyword evidence="6 9" id="KW-0249">Electron transport</keyword>
<dbReference type="InterPro" id="IPR038532">
    <property type="entry name" value="NDUFS4-like_sf"/>
</dbReference>
<evidence type="ECO:0000256" key="4">
    <source>
        <dbReference type="ARBA" id="ARBA00022792"/>
    </source>
</evidence>
<evidence type="ECO:0000256" key="2">
    <source>
        <dbReference type="ARBA" id="ARBA00022448"/>
    </source>
</evidence>
<accession>A0A061QPZ8</accession>
<proteinExistence type="inferred from homology"/>
<dbReference type="PANTHER" id="PTHR12219:SF8">
    <property type="entry name" value="NADH DEHYDROGENASE [UBIQUINONE] IRON-SULFUR PROTEIN 4, MITOCHONDRIAL"/>
    <property type="match status" value="1"/>
</dbReference>
<evidence type="ECO:0000256" key="1">
    <source>
        <dbReference type="ARBA" id="ARBA00005882"/>
    </source>
</evidence>
<keyword evidence="11" id="KW-0830">Ubiquinone</keyword>
<dbReference type="EMBL" id="GBEZ01024257">
    <property type="protein sequence ID" value="JAC62712.1"/>
    <property type="molecule type" value="Transcribed_RNA"/>
</dbReference>
<comment type="similarity">
    <text evidence="1 9">Belongs to the complex I NDUFS4 subunit family.</text>
</comment>
<feature type="compositionally biased region" description="Basic and acidic residues" evidence="10">
    <location>
        <begin position="168"/>
        <end position="177"/>
    </location>
</feature>
<feature type="region of interest" description="Disordered" evidence="10">
    <location>
        <begin position="135"/>
        <end position="177"/>
    </location>
</feature>
<sequence>MSLCSFGRSLGRTLLSQYPCSYKFSCAGHWRTFSTTDFSVVSGVPNEVFKKRVTIYSPARTAGQQGVGKTIDGDSHPWAITFPTESKWENPLIGWTSTGDPHENVGRASSGMKFRTKEQAIEFCNKMGYEFDVREPHPRSTSRPGRFATYGDNFSVRRGGVPTGGLRSEAKGRAGRK</sequence>
<evidence type="ECO:0000256" key="3">
    <source>
        <dbReference type="ARBA" id="ARBA00022660"/>
    </source>
</evidence>
<keyword evidence="3 9" id="KW-0679">Respiratory chain</keyword>
<comment type="subcellular location">
    <subcellularLocation>
        <location evidence="9">Mitochondrion inner membrane</location>
        <topology evidence="9">Peripheral membrane protein</topology>
        <orientation evidence="9">Matrix side</orientation>
    </subcellularLocation>
</comment>
<evidence type="ECO:0000256" key="5">
    <source>
        <dbReference type="ARBA" id="ARBA00022946"/>
    </source>
</evidence>
<dbReference type="PANTHER" id="PTHR12219">
    <property type="entry name" value="NADH-UBIQUINONE OXIDOREDUCTASE"/>
    <property type="match status" value="1"/>
</dbReference>
<evidence type="ECO:0000256" key="6">
    <source>
        <dbReference type="ARBA" id="ARBA00022982"/>
    </source>
</evidence>
<keyword evidence="5 9" id="KW-0809">Transit peptide</keyword>
<evidence type="ECO:0000256" key="9">
    <source>
        <dbReference type="RuleBase" id="RU367010"/>
    </source>
</evidence>